<accession>A0A437UQE0</accession>
<dbReference type="PANTHER" id="PTHR46889:SF4">
    <property type="entry name" value="TRANSPOSASE INSO FOR INSERTION SEQUENCE ELEMENT IS911B-RELATED"/>
    <property type="match status" value="1"/>
</dbReference>
<dbReference type="GO" id="GO:0006313">
    <property type="term" value="P:DNA transposition"/>
    <property type="evidence" value="ECO:0007669"/>
    <property type="project" value="InterPro"/>
</dbReference>
<reference evidence="4 5" key="1">
    <citation type="submission" date="2018-12" db="EMBL/GenBank/DDBJ databases">
        <title>A novel vanA-carrying plasmid in a clinical isolate of Enterococcus avium.</title>
        <authorList>
            <person name="Bernasconi O.J."/>
            <person name="Luzzaro F."/>
            <person name="Endimiani A."/>
        </authorList>
    </citation>
    <scope>NUCLEOTIDE SEQUENCE [LARGE SCALE GENOMIC DNA]</scope>
    <source>
        <strain evidence="4 5">LC0559/18</strain>
    </source>
</reference>
<dbReference type="InterPro" id="IPR025948">
    <property type="entry name" value="HTH-like_dom"/>
</dbReference>
<dbReference type="GO" id="GO:0015074">
    <property type="term" value="P:DNA integration"/>
    <property type="evidence" value="ECO:0007669"/>
    <property type="project" value="InterPro"/>
</dbReference>
<dbReference type="PANTHER" id="PTHR46889">
    <property type="entry name" value="TRANSPOSASE INSF FOR INSERTION SEQUENCE IS3B-RELATED"/>
    <property type="match status" value="1"/>
</dbReference>
<dbReference type="SUPFAM" id="SSF53098">
    <property type="entry name" value="Ribonuclease H-like"/>
    <property type="match status" value="1"/>
</dbReference>
<evidence type="ECO:0000256" key="2">
    <source>
        <dbReference type="SAM" id="Coils"/>
    </source>
</evidence>
<dbReference type="InterPro" id="IPR001584">
    <property type="entry name" value="Integrase_cat-core"/>
</dbReference>
<keyword evidence="2" id="KW-0175">Coiled coil</keyword>
<dbReference type="EMBL" id="RYZS01000001">
    <property type="protein sequence ID" value="RVU95740.1"/>
    <property type="molecule type" value="Genomic_DNA"/>
</dbReference>
<dbReference type="InterPro" id="IPR048020">
    <property type="entry name" value="Transpos_IS3"/>
</dbReference>
<dbReference type="AlphaFoldDB" id="A0A437UQE0"/>
<dbReference type="RefSeq" id="WP_127979306.1">
    <property type="nucleotide sequence ID" value="NZ_RYZS01000001.1"/>
</dbReference>
<organism evidence="4 5">
    <name type="scientific">Enterococcus avium</name>
    <name type="common">Streptococcus avium</name>
    <dbReference type="NCBI Taxonomy" id="33945"/>
    <lineage>
        <taxon>Bacteria</taxon>
        <taxon>Bacillati</taxon>
        <taxon>Bacillota</taxon>
        <taxon>Bacilli</taxon>
        <taxon>Lactobacillales</taxon>
        <taxon>Enterococcaceae</taxon>
        <taxon>Enterococcus</taxon>
    </lineage>
</organism>
<dbReference type="Proteomes" id="UP000288388">
    <property type="component" value="Unassembled WGS sequence"/>
</dbReference>
<dbReference type="InterPro" id="IPR012337">
    <property type="entry name" value="RNaseH-like_sf"/>
</dbReference>
<proteinExistence type="predicted"/>
<dbReference type="Pfam" id="PF01527">
    <property type="entry name" value="HTH_Tnp_1"/>
    <property type="match status" value="1"/>
</dbReference>
<dbReference type="GO" id="GO:0004803">
    <property type="term" value="F:transposase activity"/>
    <property type="evidence" value="ECO:0007669"/>
    <property type="project" value="InterPro"/>
</dbReference>
<sequence>MFSHEERVKAIQLFLKYDCSYAATIRKLGYPSVGALRQWYKEYLVSGELHQELRKKSKYSEEQKRVAVNHYFEYGQCYARTIRMLGYPNKGSLRQWCEELAPGARKLRKSAVKLTKDQKEDVLKKFYKPQTNRKGLAEAEGISRVALYQWKATYLGKDFPLRMTSKNQGKQKELLLKEVEELQEQVHQLQLEKALLEGAAELLKKGKGINLLRLSNQEKTLLIDALRNQFNLKDLLQQLQLSKSSYFYQKQVLEQPDKYFEERQLIVTIFNSNFCAYGYRRIHQALKNMGKILFEKVVRKLMFEENLFVKFSRRKKYSSYAGEITPAQPNLLNRNFKAKMPNEKWLTDITEFRIPAGKVYLSPLVDCYDGAVISWTIGTKPDAELVNTMLDAGLATLQDQERPIVHSDRGAHYRWPGWIERMNKANLPRSMSKKGCSPDNSACEGFFGRLKNEVFYQRDWKNTTINQFMNQLDDYIYWYNNQRIKLSLGGLSPLQYRKKQGCIG</sequence>
<dbReference type="InterPro" id="IPR002514">
    <property type="entry name" value="Transposase_8"/>
</dbReference>
<dbReference type="InterPro" id="IPR050900">
    <property type="entry name" value="Transposase_IS3/IS150/IS904"/>
</dbReference>
<dbReference type="InterPro" id="IPR036397">
    <property type="entry name" value="RNaseH_sf"/>
</dbReference>
<dbReference type="Gene3D" id="3.30.420.10">
    <property type="entry name" value="Ribonuclease H-like superfamily/Ribonuclease H"/>
    <property type="match status" value="1"/>
</dbReference>
<evidence type="ECO:0000313" key="4">
    <source>
        <dbReference type="EMBL" id="RVU95740.1"/>
    </source>
</evidence>
<name>A0A437UQE0_ENTAV</name>
<evidence type="ECO:0000256" key="1">
    <source>
        <dbReference type="ARBA" id="ARBA00002286"/>
    </source>
</evidence>
<evidence type="ECO:0000313" key="5">
    <source>
        <dbReference type="Proteomes" id="UP000288388"/>
    </source>
</evidence>
<comment type="function">
    <text evidence="1">Involved in the transposition of the insertion sequence.</text>
</comment>
<dbReference type="PROSITE" id="PS50994">
    <property type="entry name" value="INTEGRASE"/>
    <property type="match status" value="1"/>
</dbReference>
<dbReference type="NCBIfam" id="NF033516">
    <property type="entry name" value="transpos_IS3"/>
    <property type="match status" value="1"/>
</dbReference>
<dbReference type="Pfam" id="PF13276">
    <property type="entry name" value="HTH_21"/>
    <property type="match status" value="1"/>
</dbReference>
<dbReference type="Pfam" id="PF00665">
    <property type="entry name" value="rve"/>
    <property type="match status" value="1"/>
</dbReference>
<dbReference type="SUPFAM" id="SSF46689">
    <property type="entry name" value="Homeodomain-like"/>
    <property type="match status" value="1"/>
</dbReference>
<protein>
    <submittedName>
        <fullName evidence="4">IS3 family transposase</fullName>
    </submittedName>
</protein>
<dbReference type="Pfam" id="PF13333">
    <property type="entry name" value="rve_2"/>
    <property type="match status" value="1"/>
</dbReference>
<gene>
    <name evidence="4" type="ORF">EK398_13285</name>
</gene>
<dbReference type="GO" id="GO:0003677">
    <property type="term" value="F:DNA binding"/>
    <property type="evidence" value="ECO:0007669"/>
    <property type="project" value="InterPro"/>
</dbReference>
<dbReference type="InterPro" id="IPR009057">
    <property type="entry name" value="Homeodomain-like_sf"/>
</dbReference>
<feature type="coiled-coil region" evidence="2">
    <location>
        <begin position="165"/>
        <end position="199"/>
    </location>
</feature>
<feature type="domain" description="Integrase catalytic" evidence="3">
    <location>
        <begin position="337"/>
        <end position="501"/>
    </location>
</feature>
<evidence type="ECO:0000259" key="3">
    <source>
        <dbReference type="PROSITE" id="PS50994"/>
    </source>
</evidence>
<comment type="caution">
    <text evidence="4">The sequence shown here is derived from an EMBL/GenBank/DDBJ whole genome shotgun (WGS) entry which is preliminary data.</text>
</comment>